<gene>
    <name evidence="1" type="ORF">I6N95_03625</name>
</gene>
<keyword evidence="2" id="KW-1185">Reference proteome</keyword>
<dbReference type="EMBL" id="JAEEGA010000002">
    <property type="protein sequence ID" value="MBP1040097.1"/>
    <property type="molecule type" value="Genomic_DNA"/>
</dbReference>
<sequence length="275" mass="31902">MKDRWKDRWLIDKLSWQLGVVREECVEDYLDVVDVMKDEQVTKETIAMMTGIGPSGKEETLLFDRSGCLGKSTQTPLQLLDQFLLIHQGFDQEKWRQSLNFFFRKSPKHAAYVTPDVCFSRVTDTTWVNLSAIVKYHSSKVEGFETSHTIIDFFFGGSFELPKGIKSVRQTLWTDTHEFWSIQVSQIFGAKPQLAAKGLANPTNPLMTNKFEQAGIVPLIICPKQFIYAMQIFTDLLPLYYEHVLRPVDIDLLPPSKRRLFWQIVKWKEGLHHDE</sequence>
<protein>
    <submittedName>
        <fullName evidence="1">Uncharacterized protein</fullName>
    </submittedName>
</protein>
<name>A0A940P8W5_9ENTE</name>
<evidence type="ECO:0000313" key="1">
    <source>
        <dbReference type="EMBL" id="MBP1040097.1"/>
    </source>
</evidence>
<reference evidence="1" key="1">
    <citation type="submission" date="2020-12" db="EMBL/GenBank/DDBJ databases">
        <title>Vagococcus allomyrinae sp. nov. and Enterococcus lavae sp. nov., isolated from the larvae of Allomyrina dichotoma.</title>
        <authorList>
            <person name="Lee S.D."/>
        </authorList>
    </citation>
    <scope>NUCLEOTIDE SEQUENCE</scope>
    <source>
        <strain evidence="1">BWB3-3</strain>
    </source>
</reference>
<evidence type="ECO:0000313" key="2">
    <source>
        <dbReference type="Proteomes" id="UP000674938"/>
    </source>
</evidence>
<dbReference type="AlphaFoldDB" id="A0A940P8W5"/>
<organism evidence="1 2">
    <name type="scientific">Vagococcus allomyrinae</name>
    <dbReference type="NCBI Taxonomy" id="2794353"/>
    <lineage>
        <taxon>Bacteria</taxon>
        <taxon>Bacillati</taxon>
        <taxon>Bacillota</taxon>
        <taxon>Bacilli</taxon>
        <taxon>Lactobacillales</taxon>
        <taxon>Enterococcaceae</taxon>
        <taxon>Vagococcus</taxon>
    </lineage>
</organism>
<comment type="caution">
    <text evidence="1">The sequence shown here is derived from an EMBL/GenBank/DDBJ whole genome shotgun (WGS) entry which is preliminary data.</text>
</comment>
<proteinExistence type="predicted"/>
<accession>A0A940P8W5</accession>
<dbReference type="RefSeq" id="WP_209524992.1">
    <property type="nucleotide sequence ID" value="NZ_JAEEGA010000002.1"/>
</dbReference>
<dbReference type="Proteomes" id="UP000674938">
    <property type="component" value="Unassembled WGS sequence"/>
</dbReference>